<evidence type="ECO:0000313" key="2">
    <source>
        <dbReference type="EMBL" id="CAD7279941.1"/>
    </source>
</evidence>
<proteinExistence type="predicted"/>
<dbReference type="EMBL" id="CAJPEX010001862">
    <property type="protein sequence ID" value="CAG0920093.1"/>
    <property type="molecule type" value="Genomic_DNA"/>
</dbReference>
<evidence type="ECO:0000313" key="3">
    <source>
        <dbReference type="Proteomes" id="UP000678499"/>
    </source>
</evidence>
<dbReference type="Proteomes" id="UP000678499">
    <property type="component" value="Unassembled WGS sequence"/>
</dbReference>
<feature type="region of interest" description="Disordered" evidence="1">
    <location>
        <begin position="28"/>
        <end position="49"/>
    </location>
</feature>
<organism evidence="2">
    <name type="scientific">Notodromas monacha</name>
    <dbReference type="NCBI Taxonomy" id="399045"/>
    <lineage>
        <taxon>Eukaryota</taxon>
        <taxon>Metazoa</taxon>
        <taxon>Ecdysozoa</taxon>
        <taxon>Arthropoda</taxon>
        <taxon>Crustacea</taxon>
        <taxon>Oligostraca</taxon>
        <taxon>Ostracoda</taxon>
        <taxon>Podocopa</taxon>
        <taxon>Podocopida</taxon>
        <taxon>Cypridocopina</taxon>
        <taxon>Cypridoidea</taxon>
        <taxon>Cyprididae</taxon>
        <taxon>Notodromas</taxon>
    </lineage>
</organism>
<protein>
    <submittedName>
        <fullName evidence="2">Uncharacterized protein</fullName>
    </submittedName>
</protein>
<keyword evidence="3" id="KW-1185">Reference proteome</keyword>
<name>A0A7R9GGD4_9CRUS</name>
<feature type="compositionally biased region" description="Polar residues" evidence="1">
    <location>
        <begin position="30"/>
        <end position="49"/>
    </location>
</feature>
<evidence type="ECO:0000256" key="1">
    <source>
        <dbReference type="SAM" id="MobiDB-lite"/>
    </source>
</evidence>
<dbReference type="AlphaFoldDB" id="A0A7R9GGD4"/>
<accession>A0A7R9GGD4</accession>
<reference evidence="2" key="1">
    <citation type="submission" date="2020-11" db="EMBL/GenBank/DDBJ databases">
        <authorList>
            <person name="Tran Van P."/>
        </authorList>
    </citation>
    <scope>NUCLEOTIDE SEQUENCE</scope>
</reference>
<dbReference type="EMBL" id="OA883899">
    <property type="protein sequence ID" value="CAD7279941.1"/>
    <property type="molecule type" value="Genomic_DNA"/>
</dbReference>
<gene>
    <name evidence="2" type="ORF">NMOB1V02_LOCUS7605</name>
</gene>
<sequence length="108" mass="12206">MDEALDELEIKLQLMHSRICALETIIRPVPNNSNGTGESTEMLSEGVSTSRRGVVVQEAHISHRQNQIPNLRRKFGSTVPPPPDSFLKYLGLIMFVRNNNLPKPPFRQ</sequence>